<evidence type="ECO:0000256" key="1">
    <source>
        <dbReference type="SAM" id="MobiDB-lite"/>
    </source>
</evidence>
<feature type="compositionally biased region" description="Low complexity" evidence="1">
    <location>
        <begin position="34"/>
        <end position="57"/>
    </location>
</feature>
<feature type="signal peptide" evidence="2">
    <location>
        <begin position="1"/>
        <end position="36"/>
    </location>
</feature>
<evidence type="ECO:0000256" key="2">
    <source>
        <dbReference type="SAM" id="SignalP"/>
    </source>
</evidence>
<gene>
    <name evidence="3" type="ORF">SAMN05192568_106020</name>
</gene>
<sequence length="111" mass="10968">MNTPDASRCASGRVATRIAGSCLLVVGMSLAGPAAAQSAASSIDQPTPGTLPPGTSTVEGSGNARHEGNGQVAPPSAIQSSTDVMQSGSSVQGKGQGGKTDPIKHLPKDMR</sequence>
<keyword evidence="4" id="KW-1185">Reference proteome</keyword>
<proteinExistence type="predicted"/>
<protein>
    <submittedName>
        <fullName evidence="3">Uncharacterized protein</fullName>
    </submittedName>
</protein>
<dbReference type="RefSeq" id="WP_244537394.1">
    <property type="nucleotide sequence ID" value="NZ_FOTK01000060.1"/>
</dbReference>
<evidence type="ECO:0000313" key="3">
    <source>
        <dbReference type="EMBL" id="SFM81652.1"/>
    </source>
</evidence>
<dbReference type="AlphaFoldDB" id="A0A1I4TY18"/>
<accession>A0A1I4TY18</accession>
<feature type="chain" id="PRO_5011716579" evidence="2">
    <location>
        <begin position="37"/>
        <end position="111"/>
    </location>
</feature>
<name>A0A1I4TY18_9HYPH</name>
<dbReference type="EMBL" id="FOTK01000060">
    <property type="protein sequence ID" value="SFM81652.1"/>
    <property type="molecule type" value="Genomic_DNA"/>
</dbReference>
<feature type="region of interest" description="Disordered" evidence="1">
    <location>
        <begin position="34"/>
        <end position="111"/>
    </location>
</feature>
<dbReference type="STRING" id="582667.SAMN05192568_106020"/>
<organism evidence="3 4">
    <name type="scientific">Methylobacterium pseudosasicola</name>
    <dbReference type="NCBI Taxonomy" id="582667"/>
    <lineage>
        <taxon>Bacteria</taxon>
        <taxon>Pseudomonadati</taxon>
        <taxon>Pseudomonadota</taxon>
        <taxon>Alphaproteobacteria</taxon>
        <taxon>Hyphomicrobiales</taxon>
        <taxon>Methylobacteriaceae</taxon>
        <taxon>Methylobacterium</taxon>
    </lineage>
</organism>
<feature type="compositionally biased region" description="Basic and acidic residues" evidence="1">
    <location>
        <begin position="101"/>
        <end position="111"/>
    </location>
</feature>
<keyword evidence="2" id="KW-0732">Signal</keyword>
<reference evidence="4" key="1">
    <citation type="submission" date="2016-10" db="EMBL/GenBank/DDBJ databases">
        <authorList>
            <person name="Varghese N."/>
            <person name="Submissions S."/>
        </authorList>
    </citation>
    <scope>NUCLEOTIDE SEQUENCE [LARGE SCALE GENOMIC DNA]</scope>
    <source>
        <strain evidence="4">BL36</strain>
    </source>
</reference>
<dbReference type="Proteomes" id="UP000199048">
    <property type="component" value="Unassembled WGS sequence"/>
</dbReference>
<evidence type="ECO:0000313" key="4">
    <source>
        <dbReference type="Proteomes" id="UP000199048"/>
    </source>
</evidence>